<evidence type="ECO:0000256" key="11">
    <source>
        <dbReference type="ARBA" id="ARBA00030126"/>
    </source>
</evidence>
<dbReference type="KEGG" id="muo:115461536"/>
<dbReference type="InterPro" id="IPR027806">
    <property type="entry name" value="HARBI1_dom"/>
</dbReference>
<keyword evidence="8" id="KW-0479">Metal-binding</keyword>
<evidence type="ECO:0000256" key="8">
    <source>
        <dbReference type="ARBA" id="ARBA00022723"/>
    </source>
</evidence>
<keyword evidence="6" id="KW-0963">Cytoplasm</keyword>
<evidence type="ECO:0000259" key="14">
    <source>
        <dbReference type="Pfam" id="PF13359"/>
    </source>
</evidence>
<feature type="region of interest" description="Disordered" evidence="13">
    <location>
        <begin position="310"/>
        <end position="337"/>
    </location>
</feature>
<evidence type="ECO:0000256" key="2">
    <source>
        <dbReference type="ARBA" id="ARBA00004123"/>
    </source>
</evidence>
<evidence type="ECO:0000256" key="9">
    <source>
        <dbReference type="ARBA" id="ARBA00022801"/>
    </source>
</evidence>
<evidence type="ECO:0000313" key="16">
    <source>
        <dbReference type="RefSeq" id="XP_030047265.1"/>
    </source>
</evidence>
<dbReference type="GO" id="GO:0016787">
    <property type="term" value="F:hydrolase activity"/>
    <property type="evidence" value="ECO:0007669"/>
    <property type="project" value="UniProtKB-KW"/>
</dbReference>
<dbReference type="Proteomes" id="UP000515156">
    <property type="component" value="Chromosome 2"/>
</dbReference>
<dbReference type="PRINTS" id="PR02086">
    <property type="entry name" value="PUTNUCHARBI1"/>
</dbReference>
<keyword evidence="15" id="KW-1185">Reference proteome</keyword>
<dbReference type="InterPro" id="IPR026103">
    <property type="entry name" value="HARBI1_animal"/>
</dbReference>
<dbReference type="GO" id="GO:0005737">
    <property type="term" value="C:cytoplasm"/>
    <property type="evidence" value="ECO:0007669"/>
    <property type="project" value="UniProtKB-SubCell"/>
</dbReference>
<dbReference type="GO" id="GO:0005634">
    <property type="term" value="C:nucleus"/>
    <property type="evidence" value="ECO:0007669"/>
    <property type="project" value="UniProtKB-SubCell"/>
</dbReference>
<reference evidence="16" key="1">
    <citation type="submission" date="2025-08" db="UniProtKB">
        <authorList>
            <consortium name="RefSeq"/>
        </authorList>
    </citation>
    <scope>IDENTIFICATION</scope>
</reference>
<proteinExistence type="inferred from homology"/>
<evidence type="ECO:0000256" key="3">
    <source>
        <dbReference type="ARBA" id="ARBA00004496"/>
    </source>
</evidence>
<comment type="similarity">
    <text evidence="4">Belongs to the HARBI1 family.</text>
</comment>
<gene>
    <name evidence="16" type="primary">LOC115461536</name>
</gene>
<dbReference type="InterPro" id="IPR045249">
    <property type="entry name" value="HARBI1-like"/>
</dbReference>
<sequence>MFALQLYWLLRRRRRLEAAQRRHRGRERVDVAREAIVGQERANVARGAVARRERDYAIRGAIVGQARVDRDRRAFVEQKRVHAVAGTVAAQGSVSTFRGVVVKQERARGAFEGQERICAAREVFVEQKRVQVVGVGVEEKRANAAFVEQGKALVVRSAFVGQEQGRAGAAAGVFVGQKQGRVDAAPGAFVEQGGAYAYGASVGQERVDAVSGALVGQERVDAVSGAFIGHEQEGVSIVRNGAFVGQGRVAAAPDGTFVGLDQETADAVSDGALMGLGQQGLASAPDEAFLGLGQKKVAAAHDGTFLGLGQETEDVAPGTSVEQETGKRGRRKTNGQRRQRVFNTRTTLLGLPEEEVVRRYGLSSVAIMALYEDLKDDLDPLTGRSHAIPGLVKLLSAIHFMASGSFQTTVAVAGGMEQSTFSRCFRQVLQAMTGRVRDYVQFPTQKQQWQDLKDDFCAVAGLPNVIGIIDCVHIGLIPPRDREASFRNSKHFHSLNVQVVCDAHMNILNVVPRFPGSCHDSYILRHSALFRQFEEGMYGQGWLLGDAGYGCRPWLLTPVTHPKTPAEKRYNEAHVSTHSVIQRTFRTLKSRFKCLDKAAGSLQYCPLKVAEIVLACCILHNVAVRYQVPTDINSDLDDDPPCPSADTRENTEDGSQVRSNLIMEYFA</sequence>
<dbReference type="RefSeq" id="XP_030047265.1">
    <property type="nucleotide sequence ID" value="XM_030191405.1"/>
</dbReference>
<organism evidence="15 16">
    <name type="scientific">Microcaecilia unicolor</name>
    <dbReference type="NCBI Taxonomy" id="1415580"/>
    <lineage>
        <taxon>Eukaryota</taxon>
        <taxon>Metazoa</taxon>
        <taxon>Chordata</taxon>
        <taxon>Craniata</taxon>
        <taxon>Vertebrata</taxon>
        <taxon>Euteleostomi</taxon>
        <taxon>Amphibia</taxon>
        <taxon>Gymnophiona</taxon>
        <taxon>Siphonopidae</taxon>
        <taxon>Microcaecilia</taxon>
    </lineage>
</organism>
<keyword evidence="7" id="KW-0540">Nuclease</keyword>
<comment type="function">
    <text evidence="12">Transposase-derived protein that may have nuclease activity. Does not have transposase activity.</text>
</comment>
<dbReference type="OrthoDB" id="9946389at2759"/>
<name>A0A6P7X9K8_9AMPH</name>
<evidence type="ECO:0000256" key="6">
    <source>
        <dbReference type="ARBA" id="ARBA00022490"/>
    </source>
</evidence>
<protein>
    <recommendedName>
        <fullName evidence="5">Putative nuclease HARBI1</fullName>
    </recommendedName>
    <alternativeName>
        <fullName evidence="11">Harbinger transposase-derived nuclease</fullName>
    </alternativeName>
</protein>
<feature type="compositionally biased region" description="Basic residues" evidence="13">
    <location>
        <begin position="328"/>
        <end position="337"/>
    </location>
</feature>
<dbReference type="GeneID" id="115461536"/>
<dbReference type="AlphaFoldDB" id="A0A6P7X9K8"/>
<evidence type="ECO:0000256" key="13">
    <source>
        <dbReference type="SAM" id="MobiDB-lite"/>
    </source>
</evidence>
<feature type="domain" description="DDE Tnp4" evidence="14">
    <location>
        <begin position="469"/>
        <end position="621"/>
    </location>
</feature>
<dbReference type="InParanoid" id="A0A6P7X9K8"/>
<feature type="region of interest" description="Disordered" evidence="13">
    <location>
        <begin position="634"/>
        <end position="655"/>
    </location>
</feature>
<evidence type="ECO:0000256" key="1">
    <source>
        <dbReference type="ARBA" id="ARBA00001968"/>
    </source>
</evidence>
<evidence type="ECO:0000256" key="10">
    <source>
        <dbReference type="ARBA" id="ARBA00023242"/>
    </source>
</evidence>
<dbReference type="Pfam" id="PF13359">
    <property type="entry name" value="DDE_Tnp_4"/>
    <property type="match status" value="1"/>
</dbReference>
<dbReference type="PANTHER" id="PTHR22930">
    <property type="match status" value="1"/>
</dbReference>
<evidence type="ECO:0000256" key="5">
    <source>
        <dbReference type="ARBA" id="ARBA00015519"/>
    </source>
</evidence>
<dbReference type="GO" id="GO:0046872">
    <property type="term" value="F:metal ion binding"/>
    <property type="evidence" value="ECO:0007669"/>
    <property type="project" value="UniProtKB-KW"/>
</dbReference>
<comment type="subcellular location">
    <subcellularLocation>
        <location evidence="3">Cytoplasm</location>
    </subcellularLocation>
    <subcellularLocation>
        <location evidence="2">Nucleus</location>
    </subcellularLocation>
</comment>
<keyword evidence="9" id="KW-0378">Hydrolase</keyword>
<evidence type="ECO:0000313" key="15">
    <source>
        <dbReference type="Proteomes" id="UP000515156"/>
    </source>
</evidence>
<evidence type="ECO:0000256" key="7">
    <source>
        <dbReference type="ARBA" id="ARBA00022722"/>
    </source>
</evidence>
<evidence type="ECO:0000256" key="4">
    <source>
        <dbReference type="ARBA" id="ARBA00006958"/>
    </source>
</evidence>
<comment type="cofactor">
    <cofactor evidence="1">
        <name>a divalent metal cation</name>
        <dbReference type="ChEBI" id="CHEBI:60240"/>
    </cofactor>
</comment>
<keyword evidence="10" id="KW-0539">Nucleus</keyword>
<dbReference type="GO" id="GO:0004518">
    <property type="term" value="F:nuclease activity"/>
    <property type="evidence" value="ECO:0007669"/>
    <property type="project" value="UniProtKB-KW"/>
</dbReference>
<evidence type="ECO:0000256" key="12">
    <source>
        <dbReference type="ARBA" id="ARBA00045850"/>
    </source>
</evidence>
<dbReference type="PANTHER" id="PTHR22930:SF267">
    <property type="entry name" value="NUCLEASE HARBI1-RELATED"/>
    <property type="match status" value="1"/>
</dbReference>
<accession>A0A6P7X9K8</accession>